<evidence type="ECO:0000313" key="1">
    <source>
        <dbReference type="EMBL" id="KAI4471947.1"/>
    </source>
</evidence>
<comment type="caution">
    <text evidence="1">The sequence shown here is derived from an EMBL/GenBank/DDBJ whole genome shotgun (WGS) entry which is preliminary data.</text>
</comment>
<gene>
    <name evidence="1" type="ORF">MML48_1g20661</name>
</gene>
<sequence length="232" mass="26521">MNELILIIPLYALFAMVHLTFQIPSIDVPDRGSVYRQPLFGSGKNSMAKRSKFDDVKFFEGISESASTTSSEKPPTPVKRKNHQNSSSNADANNYDEIKVLLAKLLDKIGTIEKDPKRDNVEESHSSRQNHQRKITEPRSMVDVTEVPPEEPASYNSNRKRKVKDRTRKENKKQRWGKWTNWSPCSVSCGKGREIRWRHCLENCEIAETEMEEKTCQLPACGPSKLFGVIKL</sequence>
<accession>A0ACB9TYV6</accession>
<evidence type="ECO:0000313" key="2">
    <source>
        <dbReference type="Proteomes" id="UP001056778"/>
    </source>
</evidence>
<keyword evidence="2" id="KW-1185">Reference proteome</keyword>
<reference evidence="1" key="1">
    <citation type="submission" date="2022-04" db="EMBL/GenBank/DDBJ databases">
        <title>Chromosome-scale genome assembly of Holotrichia oblita Faldermann.</title>
        <authorList>
            <person name="Rongchong L."/>
        </authorList>
    </citation>
    <scope>NUCLEOTIDE SEQUENCE</scope>
    <source>
        <strain evidence="1">81SQS9</strain>
    </source>
</reference>
<organism evidence="1 2">
    <name type="scientific">Holotrichia oblita</name>
    <name type="common">Chafer beetle</name>
    <dbReference type="NCBI Taxonomy" id="644536"/>
    <lineage>
        <taxon>Eukaryota</taxon>
        <taxon>Metazoa</taxon>
        <taxon>Ecdysozoa</taxon>
        <taxon>Arthropoda</taxon>
        <taxon>Hexapoda</taxon>
        <taxon>Insecta</taxon>
        <taxon>Pterygota</taxon>
        <taxon>Neoptera</taxon>
        <taxon>Endopterygota</taxon>
        <taxon>Coleoptera</taxon>
        <taxon>Polyphaga</taxon>
        <taxon>Scarabaeiformia</taxon>
        <taxon>Scarabaeidae</taxon>
        <taxon>Melolonthinae</taxon>
        <taxon>Holotrichia</taxon>
    </lineage>
</organism>
<protein>
    <submittedName>
        <fullName evidence="1">Thrombospondin type 1 domain</fullName>
    </submittedName>
</protein>
<proteinExistence type="predicted"/>
<dbReference type="EMBL" id="CM043015">
    <property type="protein sequence ID" value="KAI4471947.1"/>
    <property type="molecule type" value="Genomic_DNA"/>
</dbReference>
<name>A0ACB9TYV6_HOLOL</name>
<dbReference type="Proteomes" id="UP001056778">
    <property type="component" value="Chromosome 1"/>
</dbReference>